<dbReference type="Gene3D" id="3.40.1740.10">
    <property type="entry name" value="VC0467-like"/>
    <property type="match status" value="1"/>
</dbReference>
<feature type="signal peptide" evidence="1">
    <location>
        <begin position="1"/>
        <end position="18"/>
    </location>
</feature>
<dbReference type="EMBL" id="AGNL01001556">
    <property type="protein sequence ID" value="EJK76913.1"/>
    <property type="molecule type" value="Genomic_DNA"/>
</dbReference>
<dbReference type="SUPFAM" id="SSF143456">
    <property type="entry name" value="VC0467-like"/>
    <property type="match status" value="1"/>
</dbReference>
<dbReference type="AlphaFoldDB" id="K0TDW8"/>
<dbReference type="Pfam" id="PF02622">
    <property type="entry name" value="DUF179"/>
    <property type="match status" value="1"/>
</dbReference>
<gene>
    <name evidence="2" type="ORF">THAOC_01294</name>
</gene>
<keyword evidence="3" id="KW-1185">Reference proteome</keyword>
<sequence length="256" mass="27672">MTLGALFSLVAILSKTNAFTQVDGGRIFARRTAARSLSDTSCSSTSDDGGIRFLGRGDDAIIRPGSVLVSPSFEFDHFLMRSAIFVYAIGEDDQQDETIIRAVVIDHPTAFDIGEMSPTVTSRLANNTLFRGGYDGSDAVMLLHSAGGMDGSVETTGSEIGCSGIYEGGISSIQKQVDAGLIDPSQCKFFFNYMEFGLKQLDDMFRTVGVPDWDSWTSIEIPPEMVLSSEYARGQLWAKLRGIIKRQSGGTGEDSD</sequence>
<comment type="caution">
    <text evidence="2">The sequence shown here is derived from an EMBL/GenBank/DDBJ whole genome shotgun (WGS) entry which is preliminary data.</text>
</comment>
<proteinExistence type="predicted"/>
<dbReference type="OrthoDB" id="272750at2759"/>
<dbReference type="OMA" id="KFFFNYM"/>
<dbReference type="InterPro" id="IPR003774">
    <property type="entry name" value="AlgH-like"/>
</dbReference>
<evidence type="ECO:0000313" key="2">
    <source>
        <dbReference type="EMBL" id="EJK76913.1"/>
    </source>
</evidence>
<keyword evidence="1" id="KW-0732">Signal</keyword>
<evidence type="ECO:0000313" key="3">
    <source>
        <dbReference type="Proteomes" id="UP000266841"/>
    </source>
</evidence>
<organism evidence="2 3">
    <name type="scientific">Thalassiosira oceanica</name>
    <name type="common">Marine diatom</name>
    <dbReference type="NCBI Taxonomy" id="159749"/>
    <lineage>
        <taxon>Eukaryota</taxon>
        <taxon>Sar</taxon>
        <taxon>Stramenopiles</taxon>
        <taxon>Ochrophyta</taxon>
        <taxon>Bacillariophyta</taxon>
        <taxon>Coscinodiscophyceae</taxon>
        <taxon>Thalassiosirophycidae</taxon>
        <taxon>Thalassiosirales</taxon>
        <taxon>Thalassiosiraceae</taxon>
        <taxon>Thalassiosira</taxon>
    </lineage>
</organism>
<name>K0TDW8_THAOC</name>
<protein>
    <submittedName>
        <fullName evidence="2">Uncharacterized protein</fullName>
    </submittedName>
</protein>
<feature type="chain" id="PRO_5030173154" evidence="1">
    <location>
        <begin position="19"/>
        <end position="256"/>
    </location>
</feature>
<reference evidence="2 3" key="1">
    <citation type="journal article" date="2012" name="Genome Biol.">
        <title>Genome and low-iron response of an oceanic diatom adapted to chronic iron limitation.</title>
        <authorList>
            <person name="Lommer M."/>
            <person name="Specht M."/>
            <person name="Roy A.S."/>
            <person name="Kraemer L."/>
            <person name="Andreson R."/>
            <person name="Gutowska M.A."/>
            <person name="Wolf J."/>
            <person name="Bergner S.V."/>
            <person name="Schilhabel M.B."/>
            <person name="Klostermeier U.C."/>
            <person name="Beiko R.G."/>
            <person name="Rosenstiel P."/>
            <person name="Hippler M."/>
            <person name="Laroche J."/>
        </authorList>
    </citation>
    <scope>NUCLEOTIDE SEQUENCE [LARGE SCALE GENOMIC DNA]</scope>
    <source>
        <strain evidence="2 3">CCMP1005</strain>
    </source>
</reference>
<accession>K0TDW8</accession>
<evidence type="ECO:0000256" key="1">
    <source>
        <dbReference type="SAM" id="SignalP"/>
    </source>
</evidence>
<dbReference type="eggNOG" id="ENOG502SFUF">
    <property type="taxonomic scope" value="Eukaryota"/>
</dbReference>
<dbReference type="Proteomes" id="UP000266841">
    <property type="component" value="Unassembled WGS sequence"/>
</dbReference>